<evidence type="ECO:0000256" key="3">
    <source>
        <dbReference type="ARBA" id="ARBA00007527"/>
    </source>
</evidence>
<proteinExistence type="inferred from homology"/>
<evidence type="ECO:0000313" key="20">
    <source>
        <dbReference type="EMBL" id="KAG5856584.1"/>
    </source>
</evidence>
<dbReference type="Proteomes" id="UP001044222">
    <property type="component" value="Unassembled WGS sequence"/>
</dbReference>
<accession>A0A9D3MX76</accession>
<evidence type="ECO:0000256" key="7">
    <source>
        <dbReference type="ARBA" id="ARBA00022722"/>
    </source>
</evidence>
<evidence type="ECO:0000256" key="15">
    <source>
        <dbReference type="ARBA" id="ARBA00041393"/>
    </source>
</evidence>
<comment type="subcellular location">
    <subcellularLocation>
        <location evidence="2">Lysosome</location>
    </subcellularLocation>
</comment>
<keyword evidence="21" id="KW-1185">Reference proteome</keyword>
<dbReference type="EMBL" id="JAFIRN010000001">
    <property type="protein sequence ID" value="KAG5856584.1"/>
    <property type="molecule type" value="Genomic_DNA"/>
</dbReference>
<keyword evidence="9" id="KW-0255">Endonuclease</keyword>
<evidence type="ECO:0000256" key="8">
    <source>
        <dbReference type="ARBA" id="ARBA00022729"/>
    </source>
</evidence>
<evidence type="ECO:0000256" key="14">
    <source>
        <dbReference type="ARBA" id="ARBA00039868"/>
    </source>
</evidence>
<evidence type="ECO:0000256" key="16">
    <source>
        <dbReference type="ARBA" id="ARBA00041918"/>
    </source>
</evidence>
<dbReference type="InterPro" id="IPR004947">
    <property type="entry name" value="DNase_II"/>
</dbReference>
<dbReference type="GO" id="GO:0006309">
    <property type="term" value="P:apoptotic DNA fragmentation"/>
    <property type="evidence" value="ECO:0007669"/>
    <property type="project" value="TreeGrafter"/>
</dbReference>
<keyword evidence="13" id="KW-0458">Lysosome</keyword>
<evidence type="ECO:0000256" key="1">
    <source>
        <dbReference type="ARBA" id="ARBA00000447"/>
    </source>
</evidence>
<evidence type="ECO:0000256" key="9">
    <source>
        <dbReference type="ARBA" id="ARBA00022759"/>
    </source>
</evidence>
<evidence type="ECO:0000256" key="11">
    <source>
        <dbReference type="ARBA" id="ARBA00023157"/>
    </source>
</evidence>
<evidence type="ECO:0000256" key="17">
    <source>
        <dbReference type="ARBA" id="ARBA00043033"/>
    </source>
</evidence>
<dbReference type="OrthoDB" id="10261598at2759"/>
<dbReference type="PANTHER" id="PTHR10858:SF9">
    <property type="entry name" value="DEOXYRIBONUCLEASE-2-ALPHA"/>
    <property type="match status" value="1"/>
</dbReference>
<dbReference type="AlphaFoldDB" id="A0A9D3MX76"/>
<protein>
    <recommendedName>
        <fullName evidence="14">Deoxyribonuclease-2-alpha</fullName>
        <ecNumber evidence="4">3.1.22.1</ecNumber>
    </recommendedName>
    <alternativeName>
        <fullName evidence="15">Acid DNase</fullName>
    </alternativeName>
    <alternativeName>
        <fullName evidence="17">Deoxyribonuclease II alpha</fullName>
    </alternativeName>
    <alternativeName>
        <fullName evidence="16">Lysosomal DNase II</fullName>
    </alternativeName>
</protein>
<evidence type="ECO:0000256" key="5">
    <source>
        <dbReference type="ARBA" id="ARBA00022473"/>
    </source>
</evidence>
<dbReference type="EC" id="3.1.22.1" evidence="4"/>
<evidence type="ECO:0000313" key="21">
    <source>
        <dbReference type="Proteomes" id="UP001044222"/>
    </source>
</evidence>
<comment type="function">
    <text evidence="18">Hydrolyzes DNA under acidic conditions with a preference for double-stranded DNA. Plays a major role in the clearance of nucleic acids generated through apoptosis, hence preventing autoinflammation. Necessary for proper fetal development and for definitive erythropoiesis in fetal liver and bone marrow, where it degrades nuclear DNA expelled from erythroid precursor cells.</text>
</comment>
<sequence length="371" mass="40804">MFPLGFLFLLYTAVEGATSPISCYNDQGHSVDWLYLYKLPHQKHKQDEGLKYLLMDGGSEGWTEGSGLVNDSAGALGRTVGQLYEQKGGEIAYILYNDQKPQGRGKKGTNEDSSRGGHTKGVVLVGKTQGFWLVHSTPHFPPVKEGGEFSYPHSGITNGQNFLCVTYPLEMFKIIGEQLQINEPHVYDCNVPDSLASVLPSMAEVCRSARGRERNVSLSHSAHFSSHESNRSVSLTSLAGTNFISFAKGASFGNDLYHSWVAPALQSDLLVQFWRLSEGILPSDCSANWKVLDIKTISLGETTTFHTTLDHSKWAVSTGRGAQDEAGGWICVGDINRNKAEEKRGGGTVCQRDATVWKAYRNAVQEWYPCD</sequence>
<keyword evidence="5" id="KW-0217">Developmental protein</keyword>
<keyword evidence="8 19" id="KW-0732">Signal</keyword>
<reference evidence="20" key="1">
    <citation type="submission" date="2021-01" db="EMBL/GenBank/DDBJ databases">
        <title>A chromosome-scale assembly of European eel, Anguilla anguilla.</title>
        <authorList>
            <person name="Henkel C."/>
            <person name="Jong-Raadsen S.A."/>
            <person name="Dufour S."/>
            <person name="Weltzien F.-A."/>
            <person name="Palstra A.P."/>
            <person name="Pelster B."/>
            <person name="Spaink H.P."/>
            <person name="Van Den Thillart G.E."/>
            <person name="Jansen H."/>
            <person name="Zahm M."/>
            <person name="Klopp C."/>
            <person name="Cedric C."/>
            <person name="Louis A."/>
            <person name="Berthelot C."/>
            <person name="Parey E."/>
            <person name="Roest Crollius H."/>
            <person name="Montfort J."/>
            <person name="Robinson-Rechavi M."/>
            <person name="Bucao C."/>
            <person name="Bouchez O."/>
            <person name="Gislard M."/>
            <person name="Lluch J."/>
            <person name="Milhes M."/>
            <person name="Lampietro C."/>
            <person name="Lopez Roques C."/>
            <person name="Donnadieu C."/>
            <person name="Braasch I."/>
            <person name="Desvignes T."/>
            <person name="Postlethwait J."/>
            <person name="Bobe J."/>
            <person name="Guiguen Y."/>
            <person name="Dirks R."/>
        </authorList>
    </citation>
    <scope>NUCLEOTIDE SEQUENCE</scope>
    <source>
        <strain evidence="20">Tag_6206</strain>
        <tissue evidence="20">Liver</tissue>
    </source>
</reference>
<evidence type="ECO:0000256" key="18">
    <source>
        <dbReference type="ARBA" id="ARBA00045381"/>
    </source>
</evidence>
<dbReference type="GO" id="GO:0004531">
    <property type="term" value="F:deoxyribonuclease II activity"/>
    <property type="evidence" value="ECO:0007669"/>
    <property type="project" value="UniProtKB-EC"/>
</dbReference>
<keyword evidence="12" id="KW-0325">Glycoprotein</keyword>
<keyword evidence="7" id="KW-0540">Nuclease</keyword>
<evidence type="ECO:0000256" key="2">
    <source>
        <dbReference type="ARBA" id="ARBA00004371"/>
    </source>
</evidence>
<comment type="similarity">
    <text evidence="3">Belongs to the DNase II family.</text>
</comment>
<evidence type="ECO:0000256" key="6">
    <source>
        <dbReference type="ARBA" id="ARBA00022703"/>
    </source>
</evidence>
<organism evidence="20 21">
    <name type="scientific">Anguilla anguilla</name>
    <name type="common">European freshwater eel</name>
    <name type="synonym">Muraena anguilla</name>
    <dbReference type="NCBI Taxonomy" id="7936"/>
    <lineage>
        <taxon>Eukaryota</taxon>
        <taxon>Metazoa</taxon>
        <taxon>Chordata</taxon>
        <taxon>Craniata</taxon>
        <taxon>Vertebrata</taxon>
        <taxon>Euteleostomi</taxon>
        <taxon>Actinopterygii</taxon>
        <taxon>Neopterygii</taxon>
        <taxon>Teleostei</taxon>
        <taxon>Anguilliformes</taxon>
        <taxon>Anguillidae</taxon>
        <taxon>Anguilla</taxon>
    </lineage>
</organism>
<dbReference type="PANTHER" id="PTHR10858">
    <property type="entry name" value="DEOXYRIBONUCLEASE II"/>
    <property type="match status" value="1"/>
</dbReference>
<keyword evidence="10" id="KW-0378">Hydrolase</keyword>
<evidence type="ECO:0000256" key="4">
    <source>
        <dbReference type="ARBA" id="ARBA00012036"/>
    </source>
</evidence>
<comment type="catalytic activity">
    <reaction evidence="1">
        <text>Endonucleolytic cleavage to nucleoside 3'-phosphates and 3'-phosphooligonucleotide end-products.</text>
        <dbReference type="EC" id="3.1.22.1"/>
    </reaction>
</comment>
<feature type="chain" id="PRO_5038952885" description="Deoxyribonuclease-2-alpha" evidence="19">
    <location>
        <begin position="17"/>
        <end position="371"/>
    </location>
</feature>
<keyword evidence="6" id="KW-0053">Apoptosis</keyword>
<name>A0A9D3MX76_ANGAN</name>
<evidence type="ECO:0000256" key="10">
    <source>
        <dbReference type="ARBA" id="ARBA00022801"/>
    </source>
</evidence>
<keyword evidence="11" id="KW-1015">Disulfide bond</keyword>
<dbReference type="OMA" id="EMYLLLE"/>
<dbReference type="Pfam" id="PF03265">
    <property type="entry name" value="DNase_II"/>
    <property type="match status" value="1"/>
</dbReference>
<dbReference type="GO" id="GO:0005764">
    <property type="term" value="C:lysosome"/>
    <property type="evidence" value="ECO:0007669"/>
    <property type="project" value="UniProtKB-SubCell"/>
</dbReference>
<feature type="signal peptide" evidence="19">
    <location>
        <begin position="1"/>
        <end position="16"/>
    </location>
</feature>
<evidence type="ECO:0000256" key="13">
    <source>
        <dbReference type="ARBA" id="ARBA00023228"/>
    </source>
</evidence>
<comment type="caution">
    <text evidence="20">The sequence shown here is derived from an EMBL/GenBank/DDBJ whole genome shotgun (WGS) entry which is preliminary data.</text>
</comment>
<gene>
    <name evidence="20" type="ORF">ANANG_G00009470</name>
</gene>
<evidence type="ECO:0000256" key="12">
    <source>
        <dbReference type="ARBA" id="ARBA00023180"/>
    </source>
</evidence>
<evidence type="ECO:0000256" key="19">
    <source>
        <dbReference type="SAM" id="SignalP"/>
    </source>
</evidence>